<dbReference type="GO" id="GO:0043737">
    <property type="term" value="F:deoxyribonuclease V activity"/>
    <property type="evidence" value="ECO:0007669"/>
    <property type="project" value="UniProtKB-UniRule"/>
</dbReference>
<keyword evidence="6" id="KW-0479">Metal-binding</keyword>
<feature type="site" description="Interaction with target DNA" evidence="6">
    <location>
        <position position="93"/>
    </location>
</feature>
<comment type="cofactor">
    <cofactor evidence="6">
        <name>Mg(2+)</name>
        <dbReference type="ChEBI" id="CHEBI:18420"/>
    </cofactor>
</comment>
<evidence type="ECO:0000256" key="2">
    <source>
        <dbReference type="ARBA" id="ARBA00022490"/>
    </source>
</evidence>
<evidence type="ECO:0000256" key="3">
    <source>
        <dbReference type="ARBA" id="ARBA00022722"/>
    </source>
</evidence>
<proteinExistence type="inferred from homology"/>
<dbReference type="GO" id="GO:0003727">
    <property type="term" value="F:single-stranded RNA binding"/>
    <property type="evidence" value="ECO:0007669"/>
    <property type="project" value="TreeGrafter"/>
</dbReference>
<evidence type="ECO:0000313" key="8">
    <source>
        <dbReference type="Proteomes" id="UP000198916"/>
    </source>
</evidence>
<evidence type="ECO:0000256" key="6">
    <source>
        <dbReference type="HAMAP-Rule" id="MF_00801"/>
    </source>
</evidence>
<reference evidence="8" key="1">
    <citation type="submission" date="2016-10" db="EMBL/GenBank/DDBJ databases">
        <authorList>
            <person name="Varghese N."/>
            <person name="Submissions S."/>
        </authorList>
    </citation>
    <scope>NUCLEOTIDE SEQUENCE [LARGE SCALE GENOMIC DNA]</scope>
    <source>
        <strain evidence="8">Jip14</strain>
    </source>
</reference>
<sequence>MFVRGIIGILFAEIDVMENYDTLSIPEATILQNELRKRVDISERELSIRCIGGADISLNLYSSTIYAGIILLSFPALQPMGWSLVKAETHFPYVPGYLAFREVPALTEAWKRLAIKPDVLIVDGHGIAHPRRLGIAAHFGVETGQPSMGCAKKLLTGKYSEPGLLVGDHSPIMAGTEQIGYAFRSKSKTAPVFVSPGHLLGMENSLQIIRQCVGKYRIPEPTRLAHELVNRFRRGELPEGAG</sequence>
<dbReference type="CDD" id="cd06559">
    <property type="entry name" value="Endonuclease_V"/>
    <property type="match status" value="1"/>
</dbReference>
<keyword evidence="2 6" id="KW-0963">Cytoplasm</keyword>
<dbReference type="GO" id="GO:0000287">
    <property type="term" value="F:magnesium ion binding"/>
    <property type="evidence" value="ECO:0007669"/>
    <property type="project" value="UniProtKB-UniRule"/>
</dbReference>
<dbReference type="PANTHER" id="PTHR28511:SF1">
    <property type="entry name" value="ENDONUCLEASE V"/>
    <property type="match status" value="1"/>
</dbReference>
<gene>
    <name evidence="6" type="primary">nfi</name>
    <name evidence="7" type="ORF">SAMN05421740_103180</name>
</gene>
<feature type="binding site" evidence="6">
    <location>
        <position position="55"/>
    </location>
    <ligand>
        <name>Mg(2+)</name>
        <dbReference type="ChEBI" id="CHEBI:18420"/>
    </ligand>
</feature>
<dbReference type="STRING" id="332977.SAMN05421740_103180"/>
<evidence type="ECO:0000256" key="5">
    <source>
        <dbReference type="ARBA" id="ARBA00022801"/>
    </source>
</evidence>
<dbReference type="NCBIfam" id="NF008629">
    <property type="entry name" value="PRK11617.1"/>
    <property type="match status" value="1"/>
</dbReference>
<dbReference type="Gene3D" id="3.30.2170.10">
    <property type="entry name" value="archaeoglobus fulgidus dsm 4304 superfamily"/>
    <property type="match status" value="1"/>
</dbReference>
<keyword evidence="6" id="KW-0234">DNA repair</keyword>
<dbReference type="PANTHER" id="PTHR28511">
    <property type="entry name" value="ENDONUCLEASE V"/>
    <property type="match status" value="1"/>
</dbReference>
<feature type="binding site" evidence="6">
    <location>
        <position position="123"/>
    </location>
    <ligand>
        <name>Mg(2+)</name>
        <dbReference type="ChEBI" id="CHEBI:18420"/>
    </ligand>
</feature>
<keyword evidence="6" id="KW-0227">DNA damage</keyword>
<protein>
    <recommendedName>
        <fullName evidence="6">Endonuclease V</fullName>
        <ecNumber evidence="6">3.1.21.7</ecNumber>
    </recommendedName>
    <alternativeName>
        <fullName evidence="6">Deoxyinosine 3'endonuclease</fullName>
    </alternativeName>
    <alternativeName>
        <fullName evidence="6">Deoxyribonuclease V</fullName>
        <shortName evidence="6">DNase V</shortName>
    </alternativeName>
</protein>
<dbReference type="InterPro" id="IPR007581">
    <property type="entry name" value="Endonuclease-V"/>
</dbReference>
<evidence type="ECO:0000256" key="4">
    <source>
        <dbReference type="ARBA" id="ARBA00022759"/>
    </source>
</evidence>
<dbReference type="GO" id="GO:0005737">
    <property type="term" value="C:cytoplasm"/>
    <property type="evidence" value="ECO:0007669"/>
    <property type="project" value="UniProtKB-SubCell"/>
</dbReference>
<organism evidence="7 8">
    <name type="scientific">Parapedobacter koreensis</name>
    <dbReference type="NCBI Taxonomy" id="332977"/>
    <lineage>
        <taxon>Bacteria</taxon>
        <taxon>Pseudomonadati</taxon>
        <taxon>Bacteroidota</taxon>
        <taxon>Sphingobacteriia</taxon>
        <taxon>Sphingobacteriales</taxon>
        <taxon>Sphingobacteriaceae</taxon>
        <taxon>Parapedobacter</taxon>
    </lineage>
</organism>
<accession>A0A1H7LIY2</accession>
<dbReference type="Pfam" id="PF04493">
    <property type="entry name" value="Endonuclease_5"/>
    <property type="match status" value="1"/>
</dbReference>
<dbReference type="HAMAP" id="MF_00801">
    <property type="entry name" value="Endonuclease_5"/>
    <property type="match status" value="1"/>
</dbReference>
<comment type="function">
    <text evidence="6">DNA repair enzyme involved in the repair of deaminated bases. Selectively cleaves double-stranded DNA at the second phosphodiester bond 3' to a deoxyinosine leaving behind the intact lesion on the nicked DNA.</text>
</comment>
<dbReference type="GO" id="GO:0016891">
    <property type="term" value="F:RNA endonuclease activity producing 5'-phosphomonoesters, hydrolytic mechanism"/>
    <property type="evidence" value="ECO:0007669"/>
    <property type="project" value="TreeGrafter"/>
</dbReference>
<dbReference type="Proteomes" id="UP000198916">
    <property type="component" value="Unassembled WGS sequence"/>
</dbReference>
<keyword evidence="3 6" id="KW-0540">Nuclease</keyword>
<evidence type="ECO:0000313" key="7">
    <source>
        <dbReference type="EMBL" id="SEK98860.1"/>
    </source>
</evidence>
<dbReference type="AlphaFoldDB" id="A0A1H7LIY2"/>
<keyword evidence="4 6" id="KW-0255">Endonuclease</keyword>
<name>A0A1H7LIY2_9SPHI</name>
<evidence type="ECO:0000256" key="1">
    <source>
        <dbReference type="ARBA" id="ARBA00004496"/>
    </source>
</evidence>
<keyword evidence="8" id="KW-1185">Reference proteome</keyword>
<keyword evidence="5 6" id="KW-0378">Hydrolase</keyword>
<dbReference type="EMBL" id="FNZR01000003">
    <property type="protein sequence ID" value="SEK98860.1"/>
    <property type="molecule type" value="Genomic_DNA"/>
</dbReference>
<dbReference type="GO" id="GO:0006281">
    <property type="term" value="P:DNA repair"/>
    <property type="evidence" value="ECO:0007669"/>
    <property type="project" value="UniProtKB-UniRule"/>
</dbReference>
<comment type="subcellular location">
    <subcellularLocation>
        <location evidence="1 6">Cytoplasm</location>
    </subcellularLocation>
</comment>
<dbReference type="EC" id="3.1.21.7" evidence="6"/>
<comment type="similarity">
    <text evidence="6">Belongs to the endonuclease V family.</text>
</comment>
<keyword evidence="6" id="KW-0460">Magnesium</keyword>
<comment type="catalytic activity">
    <reaction evidence="6">
        <text>Endonucleolytic cleavage at apurinic or apyrimidinic sites to products with a 5'-phosphate.</text>
        <dbReference type="EC" id="3.1.21.7"/>
    </reaction>
</comment>